<gene>
    <name evidence="3" type="ORF">QO011_002734</name>
</gene>
<evidence type="ECO:0000259" key="2">
    <source>
        <dbReference type="Pfam" id="PF06742"/>
    </source>
</evidence>
<feature type="domain" description="DUF1214" evidence="2">
    <location>
        <begin position="72"/>
        <end position="170"/>
    </location>
</feature>
<dbReference type="Pfam" id="PF06742">
    <property type="entry name" value="DUF1214"/>
    <property type="match status" value="1"/>
</dbReference>
<evidence type="ECO:0000313" key="4">
    <source>
        <dbReference type="Proteomes" id="UP001242480"/>
    </source>
</evidence>
<evidence type="ECO:0000256" key="1">
    <source>
        <dbReference type="SAM" id="Phobius"/>
    </source>
</evidence>
<dbReference type="PIRSF" id="PIRSF009471">
    <property type="entry name" value="UCP009471"/>
    <property type="match status" value="1"/>
</dbReference>
<protein>
    <recommendedName>
        <fullName evidence="2">DUF1214 domain-containing protein</fullName>
    </recommendedName>
</protein>
<dbReference type="InterPro" id="IPR037049">
    <property type="entry name" value="DUF1214_C_sf"/>
</dbReference>
<comment type="caution">
    <text evidence="3">The sequence shown here is derived from an EMBL/GenBank/DDBJ whole genome shotgun (WGS) entry which is preliminary data.</text>
</comment>
<dbReference type="EMBL" id="JAUSVX010000004">
    <property type="protein sequence ID" value="MDQ0469718.1"/>
    <property type="molecule type" value="Genomic_DNA"/>
</dbReference>
<keyword evidence="4" id="KW-1185">Reference proteome</keyword>
<keyword evidence="1" id="KW-0812">Transmembrane</keyword>
<dbReference type="PANTHER" id="PTHR36509">
    <property type="entry name" value="BLL3101 PROTEIN"/>
    <property type="match status" value="1"/>
</dbReference>
<organism evidence="3 4">
    <name type="scientific">Labrys wisconsinensis</name>
    <dbReference type="NCBI Taxonomy" id="425677"/>
    <lineage>
        <taxon>Bacteria</taxon>
        <taxon>Pseudomonadati</taxon>
        <taxon>Pseudomonadota</taxon>
        <taxon>Alphaproteobacteria</taxon>
        <taxon>Hyphomicrobiales</taxon>
        <taxon>Xanthobacteraceae</taxon>
        <taxon>Labrys</taxon>
    </lineage>
</organism>
<proteinExistence type="predicted"/>
<feature type="transmembrane region" description="Helical" evidence="1">
    <location>
        <begin position="7"/>
        <end position="26"/>
    </location>
</feature>
<dbReference type="Proteomes" id="UP001242480">
    <property type="component" value="Unassembled WGS sequence"/>
</dbReference>
<keyword evidence="1" id="KW-1133">Transmembrane helix</keyword>
<dbReference type="InterPro" id="IPR012038">
    <property type="entry name" value="UCP009471"/>
</dbReference>
<dbReference type="RefSeq" id="WP_307272687.1">
    <property type="nucleotide sequence ID" value="NZ_JAUSVX010000004.1"/>
</dbReference>
<keyword evidence="1" id="KW-0472">Membrane</keyword>
<sequence>MRSIPGFLYALTLGAVVGLGLTWWTLAGGPGFNALRIGPWSAWPQAGTPDADRYARAGLARSGDLPLGSGEGLAFVATRDSAGAALDGRCRYRIEPIAPPARWWTLALYDADGHLPDSPVGRHGFTSAEVLRRGDGVAAVVVAPDAAPGNWLPSGPAGGPFRLVLRLYDTPVSTSAARSDAVVLPDIIAEGCP</sequence>
<reference evidence="3 4" key="1">
    <citation type="submission" date="2023-07" db="EMBL/GenBank/DDBJ databases">
        <title>Genomic Encyclopedia of Type Strains, Phase IV (KMG-IV): sequencing the most valuable type-strain genomes for metagenomic binning, comparative biology and taxonomic classification.</title>
        <authorList>
            <person name="Goeker M."/>
        </authorList>
    </citation>
    <scope>NUCLEOTIDE SEQUENCE [LARGE SCALE GENOMIC DNA]</scope>
    <source>
        <strain evidence="3 4">DSM 19619</strain>
    </source>
</reference>
<dbReference type="SUPFAM" id="SSF160935">
    <property type="entry name" value="VPA0735-like"/>
    <property type="match status" value="1"/>
</dbReference>
<evidence type="ECO:0000313" key="3">
    <source>
        <dbReference type="EMBL" id="MDQ0469718.1"/>
    </source>
</evidence>
<accession>A0ABU0J637</accession>
<dbReference type="PANTHER" id="PTHR36509:SF2">
    <property type="entry name" value="BLL3101 PROTEIN"/>
    <property type="match status" value="1"/>
</dbReference>
<dbReference type="InterPro" id="IPR010621">
    <property type="entry name" value="DUF1214"/>
</dbReference>
<dbReference type="Gene3D" id="2.60.120.600">
    <property type="entry name" value="Domain of unknown function DUF1214, C-terminal domain"/>
    <property type="match status" value="1"/>
</dbReference>
<name>A0ABU0J637_9HYPH</name>